<evidence type="ECO:0000256" key="1">
    <source>
        <dbReference type="ARBA" id="ARBA00004479"/>
    </source>
</evidence>
<dbReference type="Proteomes" id="UP001153292">
    <property type="component" value="Chromosome 2"/>
</dbReference>
<organism evidence="7 8">
    <name type="scientific">Chilo suppressalis</name>
    <name type="common">Asiatic rice borer moth</name>
    <dbReference type="NCBI Taxonomy" id="168631"/>
    <lineage>
        <taxon>Eukaryota</taxon>
        <taxon>Metazoa</taxon>
        <taxon>Ecdysozoa</taxon>
        <taxon>Arthropoda</taxon>
        <taxon>Hexapoda</taxon>
        <taxon>Insecta</taxon>
        <taxon>Pterygota</taxon>
        <taxon>Neoptera</taxon>
        <taxon>Endopterygota</taxon>
        <taxon>Lepidoptera</taxon>
        <taxon>Glossata</taxon>
        <taxon>Ditrysia</taxon>
        <taxon>Pyraloidea</taxon>
        <taxon>Crambidae</taxon>
        <taxon>Crambinae</taxon>
        <taxon>Chilo</taxon>
    </lineage>
</organism>
<keyword evidence="8" id="KW-1185">Reference proteome</keyword>
<protein>
    <recommendedName>
        <fullName evidence="9">Endonuclease/exonuclease/phosphatase domain-containing protein</fullName>
    </recommendedName>
</protein>
<proteinExistence type="predicted"/>
<keyword evidence="4" id="KW-0472">Membrane</keyword>
<evidence type="ECO:0008006" key="9">
    <source>
        <dbReference type="Google" id="ProtNLM"/>
    </source>
</evidence>
<keyword evidence="2" id="KW-0812">Transmembrane</keyword>
<reference evidence="7" key="1">
    <citation type="submission" date="2021-12" db="EMBL/GenBank/DDBJ databases">
        <authorList>
            <person name="King R."/>
        </authorList>
    </citation>
    <scope>NUCLEOTIDE SEQUENCE</scope>
</reference>
<feature type="region of interest" description="Disordered" evidence="5">
    <location>
        <begin position="39"/>
        <end position="61"/>
    </location>
</feature>
<feature type="chain" id="PRO_5047474631" description="Endonuclease/exonuclease/phosphatase domain-containing protein" evidence="6">
    <location>
        <begin position="33"/>
        <end position="804"/>
    </location>
</feature>
<dbReference type="EMBL" id="OU963895">
    <property type="protein sequence ID" value="CAH0401767.1"/>
    <property type="molecule type" value="Genomic_DNA"/>
</dbReference>
<evidence type="ECO:0000313" key="8">
    <source>
        <dbReference type="Proteomes" id="UP001153292"/>
    </source>
</evidence>
<comment type="subcellular location">
    <subcellularLocation>
        <location evidence="1">Membrane</location>
        <topology evidence="1">Single-pass type I membrane protein</topology>
    </subcellularLocation>
</comment>
<dbReference type="InterPro" id="IPR036691">
    <property type="entry name" value="Endo/exonu/phosph_ase_sf"/>
</dbReference>
<feature type="signal peptide" evidence="6">
    <location>
        <begin position="1"/>
        <end position="32"/>
    </location>
</feature>
<sequence length="804" mass="90787">MHPPARAAARRLQVEMRPGCALLLAACCLCAATLNENDLNHESETDDNPLGKPTPVYVKPNNKNANDKPIIYIAAKNQLKKNNYSIINPKRETYANSIATDNKKPINSFRISNNGNNDFGSTPSNYDADADRSIGITVIHITSNYHLTTNNKGNLTNHASNDEHIINVNGNVTNNPFEYQLTIDEDGNVTKTYNNSAEEEDDPGYKNNNNTIKVIVASGATELNIKNPIFIKDSIKIKEIEPLLKYNNFFMNSTIEDEEDLKNITEKKNMEDDELSTVNDFYLSSHKTTTNEYYTYDENDIADQLAFQQYKAETNFVPQTESDKYAQTLASYRFMTLAKGTEWTDIDDETNHNTVYPSPITSTNSKGVNNFEKTELPNNEEDSNNLIDTQRDKLLEFVALDTYRTFETEKPISTPPTSIAASSDFKSVTEEEAVPQPTMSYPKLEHSYRVYSGSNFNIGAFDKTTIPLMQKLRFEFPYFGHNVTNITISTGGYIMTGVAGLDWSADGQGLQPFMTNFDTTNVDDYALIFYDEPDRLTVIWENIPLYGDVQSRFTFSATMYDDGDVTFSYKELPISALELQEKSYDMKIGLVDSFLMNKDAYYVRHKTSHTYTRLSFEEVGVVSSSVLELQVQPACPQHTTCQSCVEHSIKYSNFKTLDLRVPLRIPHRRRRDNSTLRALSRAADDAQAQFPNAELVLLGDFNAHLGLWLGSSKTDDAVISAHAFALVHNLTQLVDQPPRIPDIASQAPSLLNLLLRTHPQEYRVMVRAPLGPTDHCLISAKVPQVKTPRPLVVKRRIWHYSILR</sequence>
<evidence type="ECO:0000313" key="7">
    <source>
        <dbReference type="EMBL" id="CAH0401767.1"/>
    </source>
</evidence>
<dbReference type="InterPro" id="IPR031152">
    <property type="entry name" value="PLXDC"/>
</dbReference>
<accession>A0ABN8AZ84</accession>
<evidence type="ECO:0000256" key="4">
    <source>
        <dbReference type="ARBA" id="ARBA00022989"/>
    </source>
</evidence>
<evidence type="ECO:0000256" key="2">
    <source>
        <dbReference type="ARBA" id="ARBA00022692"/>
    </source>
</evidence>
<keyword evidence="3 6" id="KW-0732">Signal</keyword>
<evidence type="ECO:0000256" key="3">
    <source>
        <dbReference type="ARBA" id="ARBA00022729"/>
    </source>
</evidence>
<evidence type="ECO:0000256" key="5">
    <source>
        <dbReference type="SAM" id="MobiDB-lite"/>
    </source>
</evidence>
<evidence type="ECO:0000256" key="6">
    <source>
        <dbReference type="SAM" id="SignalP"/>
    </source>
</evidence>
<dbReference type="PANTHER" id="PTHR13055">
    <property type="entry name" value="TUMOR ENDOTHELIAL MARKER 7 RELATED"/>
    <property type="match status" value="1"/>
</dbReference>
<name>A0ABN8AZ84_CHISP</name>
<keyword evidence="4" id="KW-1133">Transmembrane helix</keyword>
<gene>
    <name evidence="7" type="ORF">CHILSU_LOCUS5003</name>
</gene>
<dbReference type="PANTHER" id="PTHR13055:SF12">
    <property type="entry name" value="LD40707P"/>
    <property type="match status" value="1"/>
</dbReference>
<dbReference type="Gene3D" id="3.60.10.10">
    <property type="entry name" value="Endonuclease/exonuclease/phosphatase"/>
    <property type="match status" value="1"/>
</dbReference>